<dbReference type="SMART" id="SM00355">
    <property type="entry name" value="ZnF_C2H2"/>
    <property type="match status" value="3"/>
</dbReference>
<proteinExistence type="predicted"/>
<sequence length="167" mass="19271">MQFKKQRGLHIEFQNIEQQLQTIKDESRSPLLIRQRYESTYDISNDSSRGGDNRKNNFDISEVMEGLLRDRGEAPKGVSLVTIVICDKTFENKKSLIRHKRAKHSGVTYPCSTCGKTFEYVGHITHHERACNPGPKQFDCNICGKRYATEGGLRRHQEVHLTHQNQQ</sequence>
<dbReference type="EMBL" id="JARBDR010000921">
    <property type="protein sequence ID" value="KAJ8299810.1"/>
    <property type="molecule type" value="Genomic_DNA"/>
</dbReference>
<feature type="domain" description="C2H2-type" evidence="8">
    <location>
        <begin position="138"/>
        <end position="167"/>
    </location>
</feature>
<dbReference type="Gene3D" id="3.30.160.60">
    <property type="entry name" value="Classic Zinc Finger"/>
    <property type="match status" value="2"/>
</dbReference>
<dbReference type="Pfam" id="PF00096">
    <property type="entry name" value="zf-C2H2"/>
    <property type="match status" value="3"/>
</dbReference>
<dbReference type="InterPro" id="IPR036236">
    <property type="entry name" value="Znf_C2H2_sf"/>
</dbReference>
<reference evidence="9 10" key="1">
    <citation type="submission" date="2022-12" db="EMBL/GenBank/DDBJ databases">
        <title>Chromosome-level genome of Tegillarca granosa.</title>
        <authorList>
            <person name="Kim J."/>
        </authorList>
    </citation>
    <scope>NUCLEOTIDE SEQUENCE [LARGE SCALE GENOMIC DNA]</scope>
    <source>
        <strain evidence="9">Teg-2019</strain>
        <tissue evidence="9">Adductor muscle</tissue>
    </source>
</reference>
<accession>A0ABQ9E3U2</accession>
<organism evidence="9 10">
    <name type="scientific">Tegillarca granosa</name>
    <name type="common">Malaysian cockle</name>
    <name type="synonym">Anadara granosa</name>
    <dbReference type="NCBI Taxonomy" id="220873"/>
    <lineage>
        <taxon>Eukaryota</taxon>
        <taxon>Metazoa</taxon>
        <taxon>Spiralia</taxon>
        <taxon>Lophotrochozoa</taxon>
        <taxon>Mollusca</taxon>
        <taxon>Bivalvia</taxon>
        <taxon>Autobranchia</taxon>
        <taxon>Pteriomorphia</taxon>
        <taxon>Arcoida</taxon>
        <taxon>Arcoidea</taxon>
        <taxon>Arcidae</taxon>
        <taxon>Tegillarca</taxon>
    </lineage>
</organism>
<evidence type="ECO:0000313" key="9">
    <source>
        <dbReference type="EMBL" id="KAJ8299810.1"/>
    </source>
</evidence>
<evidence type="ECO:0000256" key="5">
    <source>
        <dbReference type="ARBA" id="ARBA00022833"/>
    </source>
</evidence>
<keyword evidence="3" id="KW-0677">Repeat</keyword>
<feature type="domain" description="C2H2-type" evidence="8">
    <location>
        <begin position="109"/>
        <end position="137"/>
    </location>
</feature>
<comment type="subcellular location">
    <subcellularLocation>
        <location evidence="1">Nucleus</location>
    </subcellularLocation>
</comment>
<keyword evidence="10" id="KW-1185">Reference proteome</keyword>
<protein>
    <recommendedName>
        <fullName evidence="8">C2H2-type domain-containing protein</fullName>
    </recommendedName>
</protein>
<keyword evidence="6" id="KW-0539">Nucleus</keyword>
<evidence type="ECO:0000256" key="3">
    <source>
        <dbReference type="ARBA" id="ARBA00022737"/>
    </source>
</evidence>
<evidence type="ECO:0000256" key="1">
    <source>
        <dbReference type="ARBA" id="ARBA00004123"/>
    </source>
</evidence>
<dbReference type="Proteomes" id="UP001217089">
    <property type="component" value="Unassembled WGS sequence"/>
</dbReference>
<dbReference type="InterPro" id="IPR013087">
    <property type="entry name" value="Znf_C2H2_type"/>
</dbReference>
<gene>
    <name evidence="9" type="ORF">KUTeg_023870</name>
</gene>
<evidence type="ECO:0000256" key="4">
    <source>
        <dbReference type="ARBA" id="ARBA00022771"/>
    </source>
</evidence>
<evidence type="ECO:0000256" key="7">
    <source>
        <dbReference type="PROSITE-ProRule" id="PRU00042"/>
    </source>
</evidence>
<keyword evidence="5" id="KW-0862">Zinc</keyword>
<evidence type="ECO:0000256" key="6">
    <source>
        <dbReference type="ARBA" id="ARBA00023242"/>
    </source>
</evidence>
<evidence type="ECO:0000313" key="10">
    <source>
        <dbReference type="Proteomes" id="UP001217089"/>
    </source>
</evidence>
<dbReference type="PROSITE" id="PS50157">
    <property type="entry name" value="ZINC_FINGER_C2H2_2"/>
    <property type="match status" value="2"/>
</dbReference>
<comment type="caution">
    <text evidence="9">The sequence shown here is derived from an EMBL/GenBank/DDBJ whole genome shotgun (WGS) entry which is preliminary data.</text>
</comment>
<dbReference type="PROSITE" id="PS00028">
    <property type="entry name" value="ZINC_FINGER_C2H2_1"/>
    <property type="match status" value="1"/>
</dbReference>
<keyword evidence="2" id="KW-0479">Metal-binding</keyword>
<keyword evidence="4 7" id="KW-0863">Zinc-finger</keyword>
<dbReference type="PANTHER" id="PTHR24394:SF44">
    <property type="entry name" value="ZINC FINGER PROTEIN 271-LIKE"/>
    <property type="match status" value="1"/>
</dbReference>
<dbReference type="SUPFAM" id="SSF57667">
    <property type="entry name" value="beta-beta-alpha zinc fingers"/>
    <property type="match status" value="2"/>
</dbReference>
<evidence type="ECO:0000256" key="2">
    <source>
        <dbReference type="ARBA" id="ARBA00022723"/>
    </source>
</evidence>
<dbReference type="PANTHER" id="PTHR24394">
    <property type="entry name" value="ZINC FINGER PROTEIN"/>
    <property type="match status" value="1"/>
</dbReference>
<name>A0ABQ9E3U2_TEGGR</name>
<evidence type="ECO:0000259" key="8">
    <source>
        <dbReference type="PROSITE" id="PS50157"/>
    </source>
</evidence>